<keyword evidence="6" id="KW-1015">Disulfide bond</keyword>
<feature type="domain" description="Peptidase A1" evidence="9">
    <location>
        <begin position="93"/>
        <end position="385"/>
    </location>
</feature>
<gene>
    <name evidence="10" type="primary">PEP1_5</name>
    <name evidence="10" type="ORF">TWF694_006083</name>
</gene>
<comment type="similarity">
    <text evidence="1 7">Belongs to the peptidase A1 family.</text>
</comment>
<dbReference type="PROSITE" id="PS51767">
    <property type="entry name" value="PEPTIDASE_A1"/>
    <property type="match status" value="1"/>
</dbReference>
<evidence type="ECO:0000256" key="7">
    <source>
        <dbReference type="RuleBase" id="RU000454"/>
    </source>
</evidence>
<dbReference type="Pfam" id="PF00026">
    <property type="entry name" value="Asp"/>
    <property type="match status" value="1"/>
</dbReference>
<evidence type="ECO:0000256" key="2">
    <source>
        <dbReference type="ARBA" id="ARBA00022670"/>
    </source>
</evidence>
<keyword evidence="10" id="KW-0472">Membrane</keyword>
<dbReference type="PANTHER" id="PTHR47966:SF2">
    <property type="entry name" value="ASPERGILLOPEPSIN-1-RELATED"/>
    <property type="match status" value="1"/>
</dbReference>
<dbReference type="AlphaFoldDB" id="A0AAV9WS38"/>
<evidence type="ECO:0000256" key="8">
    <source>
        <dbReference type="SAM" id="SignalP"/>
    </source>
</evidence>
<keyword evidence="10" id="KW-0812">Transmembrane</keyword>
<evidence type="ECO:0000259" key="9">
    <source>
        <dbReference type="PROSITE" id="PS51767"/>
    </source>
</evidence>
<organism evidence="10 11">
    <name type="scientific">Orbilia ellipsospora</name>
    <dbReference type="NCBI Taxonomy" id="2528407"/>
    <lineage>
        <taxon>Eukaryota</taxon>
        <taxon>Fungi</taxon>
        <taxon>Dikarya</taxon>
        <taxon>Ascomycota</taxon>
        <taxon>Pezizomycotina</taxon>
        <taxon>Orbiliomycetes</taxon>
        <taxon>Orbiliales</taxon>
        <taxon>Orbiliaceae</taxon>
        <taxon>Orbilia</taxon>
    </lineage>
</organism>
<dbReference type="GO" id="GO:0006508">
    <property type="term" value="P:proteolysis"/>
    <property type="evidence" value="ECO:0007669"/>
    <property type="project" value="UniProtKB-KW"/>
</dbReference>
<dbReference type="PANTHER" id="PTHR47966">
    <property type="entry name" value="BETA-SITE APP-CLEAVING ENZYME, ISOFORM A-RELATED"/>
    <property type="match status" value="1"/>
</dbReference>
<dbReference type="InterPro" id="IPR021109">
    <property type="entry name" value="Peptidase_aspartic_dom_sf"/>
</dbReference>
<name>A0AAV9WS38_9PEZI</name>
<dbReference type="PRINTS" id="PR00792">
    <property type="entry name" value="PEPSIN"/>
</dbReference>
<accession>A0AAV9WS38</accession>
<evidence type="ECO:0000256" key="3">
    <source>
        <dbReference type="ARBA" id="ARBA00022750"/>
    </source>
</evidence>
<dbReference type="GO" id="GO:0004190">
    <property type="term" value="F:aspartic-type endopeptidase activity"/>
    <property type="evidence" value="ECO:0007669"/>
    <property type="project" value="UniProtKB-KW"/>
</dbReference>
<feature type="signal peptide" evidence="8">
    <location>
        <begin position="1"/>
        <end position="15"/>
    </location>
</feature>
<protein>
    <submittedName>
        <fullName evidence="10">Type I transmembrane sorting receptor</fullName>
    </submittedName>
</protein>
<dbReference type="CDD" id="cd06097">
    <property type="entry name" value="Aspergillopepsin_like"/>
    <property type="match status" value="1"/>
</dbReference>
<keyword evidence="4 7" id="KW-0378">Hydrolase</keyword>
<evidence type="ECO:0000256" key="5">
    <source>
        <dbReference type="PIRSR" id="PIRSR601461-1"/>
    </source>
</evidence>
<comment type="caution">
    <text evidence="10">The sequence shown here is derived from an EMBL/GenBank/DDBJ whole genome shotgun (WGS) entry which is preliminary data.</text>
</comment>
<reference evidence="10 11" key="1">
    <citation type="submission" date="2019-10" db="EMBL/GenBank/DDBJ databases">
        <authorList>
            <person name="Palmer J.M."/>
        </authorList>
    </citation>
    <scope>NUCLEOTIDE SEQUENCE [LARGE SCALE GENOMIC DNA]</scope>
    <source>
        <strain evidence="10 11">TWF694</strain>
    </source>
</reference>
<keyword evidence="3 7" id="KW-0064">Aspartyl protease</keyword>
<dbReference type="EMBL" id="JAVHJO010000019">
    <property type="protein sequence ID" value="KAK6523189.1"/>
    <property type="molecule type" value="Genomic_DNA"/>
</dbReference>
<feature type="active site" evidence="5">
    <location>
        <position position="277"/>
    </location>
</feature>
<dbReference type="PROSITE" id="PS00141">
    <property type="entry name" value="ASP_PROTEASE"/>
    <property type="match status" value="1"/>
</dbReference>
<dbReference type="Proteomes" id="UP001365542">
    <property type="component" value="Unassembled WGS sequence"/>
</dbReference>
<evidence type="ECO:0000256" key="4">
    <source>
        <dbReference type="ARBA" id="ARBA00022801"/>
    </source>
</evidence>
<sequence length="388" mass="40955">MKSVLVLASALGALAAPAVPVRVSPGLEVKTPGHSVRAVPNPNFKASGQRALAKALGKYGRPIPEALRGLNKRAHTNNTGSVVANSVDGDVQYVCPVSVGGTTLNLDFDTGSADLWVISSLMSSSQTHGHNIYKPKVSPLSGASWDISYGDGSSASGSVYLDTVTIGGLTVSKQAVEAAKKASSSFVSDDSNDGLVGLAFGSINTVSPKKQKTFFENAMSSLPQSVFTADLKHNTPGSYDFGFIDQSKYSGEITWVDIDNSQGFWQFDAGSSTAIADTGTTLLLVGSSQVKAYYKKVSGAKLDNSQGGYTFPCSSKTPDFTVTLGENTATIPGEYMNYAPIEEGSSTCFGAVQAMDGEDLWIYGDIFFKSFFTVFDYGNNRFGWAKKA</sequence>
<keyword evidence="8" id="KW-0732">Signal</keyword>
<evidence type="ECO:0000256" key="6">
    <source>
        <dbReference type="PIRSR" id="PIRSR601461-2"/>
    </source>
</evidence>
<dbReference type="InterPro" id="IPR033121">
    <property type="entry name" value="PEPTIDASE_A1"/>
</dbReference>
<proteinExistence type="inferred from homology"/>
<dbReference type="SUPFAM" id="SSF50630">
    <property type="entry name" value="Acid proteases"/>
    <property type="match status" value="1"/>
</dbReference>
<dbReference type="InterPro" id="IPR034163">
    <property type="entry name" value="Aspergillopepsin-like_cat_dom"/>
</dbReference>
<evidence type="ECO:0000313" key="10">
    <source>
        <dbReference type="EMBL" id="KAK6523189.1"/>
    </source>
</evidence>
<keyword evidence="11" id="KW-1185">Reference proteome</keyword>
<evidence type="ECO:0000256" key="1">
    <source>
        <dbReference type="ARBA" id="ARBA00007447"/>
    </source>
</evidence>
<feature type="disulfide bond" evidence="6">
    <location>
        <begin position="313"/>
        <end position="348"/>
    </location>
</feature>
<dbReference type="Gene3D" id="2.40.70.10">
    <property type="entry name" value="Acid Proteases"/>
    <property type="match status" value="2"/>
</dbReference>
<dbReference type="InterPro" id="IPR001969">
    <property type="entry name" value="Aspartic_peptidase_AS"/>
</dbReference>
<dbReference type="FunFam" id="2.40.70.10:FF:000026">
    <property type="entry name" value="Endothiapepsin"/>
    <property type="match status" value="1"/>
</dbReference>
<keyword evidence="10" id="KW-0675">Receptor</keyword>
<evidence type="ECO:0000313" key="11">
    <source>
        <dbReference type="Proteomes" id="UP001365542"/>
    </source>
</evidence>
<feature type="active site" evidence="5">
    <location>
        <position position="109"/>
    </location>
</feature>
<dbReference type="InterPro" id="IPR001461">
    <property type="entry name" value="Aspartic_peptidase_A1"/>
</dbReference>
<feature type="chain" id="PRO_5043979116" evidence="8">
    <location>
        <begin position="16"/>
        <end position="388"/>
    </location>
</feature>
<keyword evidence="2 7" id="KW-0645">Protease</keyword>